<dbReference type="PROSITE" id="PS51706">
    <property type="entry name" value="G_ENGB"/>
    <property type="match status" value="1"/>
</dbReference>
<evidence type="ECO:0000256" key="1">
    <source>
        <dbReference type="ARBA" id="ARBA00001946"/>
    </source>
</evidence>
<dbReference type="InterPro" id="IPR019987">
    <property type="entry name" value="GTP-bd_ribosome_bio_YsxC"/>
</dbReference>
<evidence type="ECO:0000256" key="7">
    <source>
        <dbReference type="ARBA" id="ARBA00023134"/>
    </source>
</evidence>
<evidence type="ECO:0000313" key="12">
    <source>
        <dbReference type="EMBL" id="MDZ5761199.1"/>
    </source>
</evidence>
<dbReference type="InterPro" id="IPR030393">
    <property type="entry name" value="G_ENGB_dom"/>
</dbReference>
<dbReference type="GO" id="GO:0005829">
    <property type="term" value="C:cytosol"/>
    <property type="evidence" value="ECO:0007669"/>
    <property type="project" value="TreeGrafter"/>
</dbReference>
<keyword evidence="9 10" id="KW-0131">Cell cycle</keyword>
<dbReference type="InterPro" id="IPR006073">
    <property type="entry name" value="GTP-bd"/>
</dbReference>
<evidence type="ECO:0000256" key="10">
    <source>
        <dbReference type="HAMAP-Rule" id="MF_00321"/>
    </source>
</evidence>
<gene>
    <name evidence="10" type="primary">engB</name>
    <name evidence="12" type="ORF">Lyticum_00366</name>
</gene>
<keyword evidence="13" id="KW-1185">Reference proteome</keyword>
<protein>
    <recommendedName>
        <fullName evidence="10">Probable GTP-binding protein EngB</fullName>
    </recommendedName>
</protein>
<reference evidence="12" key="1">
    <citation type="submission" date="2023-02" db="EMBL/GenBank/DDBJ databases">
        <title>Host association and intracellularity evolved multiple times independently in the Rickettsiales.</title>
        <authorList>
            <person name="Castelli M."/>
            <person name="Nardi T."/>
            <person name="Gammuto L."/>
            <person name="Bellinzona G."/>
            <person name="Sabaneyeva E."/>
            <person name="Potekhin A."/>
            <person name="Serra V."/>
            <person name="Petroni G."/>
            <person name="Sassera D."/>
        </authorList>
    </citation>
    <scope>NUCLEOTIDE SEQUENCE</scope>
    <source>
        <strain evidence="12">USBL-36I1</strain>
    </source>
</reference>
<dbReference type="PANTHER" id="PTHR11649">
    <property type="entry name" value="MSS1/TRME-RELATED GTP-BINDING PROTEIN"/>
    <property type="match status" value="1"/>
</dbReference>
<keyword evidence="7 10" id="KW-0342">GTP-binding</keyword>
<keyword evidence="5 10" id="KW-0547">Nucleotide-binding</keyword>
<keyword evidence="6" id="KW-0460">Magnesium</keyword>
<dbReference type="Proteomes" id="UP001289135">
    <property type="component" value="Unassembled WGS sequence"/>
</dbReference>
<dbReference type="CDD" id="cd01876">
    <property type="entry name" value="YihA_EngB"/>
    <property type="match status" value="1"/>
</dbReference>
<accession>A0AAE4VM69</accession>
<evidence type="ECO:0000313" key="13">
    <source>
        <dbReference type="Proteomes" id="UP001289135"/>
    </source>
</evidence>
<dbReference type="GO" id="GO:0046872">
    <property type="term" value="F:metal ion binding"/>
    <property type="evidence" value="ECO:0007669"/>
    <property type="project" value="UniProtKB-KW"/>
</dbReference>
<evidence type="ECO:0000256" key="6">
    <source>
        <dbReference type="ARBA" id="ARBA00022842"/>
    </source>
</evidence>
<name>A0AAE4VM69_9RICK</name>
<keyword evidence="4" id="KW-0479">Metal-binding</keyword>
<evidence type="ECO:0000256" key="3">
    <source>
        <dbReference type="ARBA" id="ARBA00022618"/>
    </source>
</evidence>
<evidence type="ECO:0000256" key="2">
    <source>
        <dbReference type="ARBA" id="ARBA00009638"/>
    </source>
</evidence>
<evidence type="ECO:0000256" key="8">
    <source>
        <dbReference type="ARBA" id="ARBA00023210"/>
    </source>
</evidence>
<dbReference type="PANTHER" id="PTHR11649:SF13">
    <property type="entry name" value="ENGB-TYPE G DOMAIN-CONTAINING PROTEIN"/>
    <property type="match status" value="1"/>
</dbReference>
<organism evidence="12 13">
    <name type="scientific">Lyticum sinuosum</name>
    <dbReference type="NCBI Taxonomy" id="1332059"/>
    <lineage>
        <taxon>Bacteria</taxon>
        <taxon>Pseudomonadati</taxon>
        <taxon>Pseudomonadota</taxon>
        <taxon>Alphaproteobacteria</taxon>
        <taxon>Rickettsiales</taxon>
        <taxon>Lyticum</taxon>
    </lineage>
</organism>
<keyword evidence="3 10" id="KW-0132">Cell division</keyword>
<comment type="similarity">
    <text evidence="2 10">Belongs to the TRAFAC class TrmE-Era-EngA-EngB-Septin-like GTPase superfamily. EngB GTPase family.</text>
</comment>
<sequence>MINFHKATFLAGFSKYEQIFNSNYIEFAFWGRSNVGKSSLINALTNNKKLVRVSKNPGCTKQINLFNIDNKIVFADLPGYGYSKVSKTDVISWQELIINYFKMRKQLFMIFLLIDSRRSLLEIDEKMIEWILYYNVKFFIILTKVDKITNLSDIIDDVNQKIDLITNKTINTNNFFNGIIAVSSINNININKFQQIIMNYSKK</sequence>
<evidence type="ECO:0000256" key="9">
    <source>
        <dbReference type="ARBA" id="ARBA00023306"/>
    </source>
</evidence>
<dbReference type="NCBIfam" id="TIGR03598">
    <property type="entry name" value="GTPase_YsxC"/>
    <property type="match status" value="1"/>
</dbReference>
<dbReference type="SUPFAM" id="SSF52540">
    <property type="entry name" value="P-loop containing nucleoside triphosphate hydrolases"/>
    <property type="match status" value="1"/>
</dbReference>
<dbReference type="InterPro" id="IPR027417">
    <property type="entry name" value="P-loop_NTPase"/>
</dbReference>
<dbReference type="Gene3D" id="3.40.50.300">
    <property type="entry name" value="P-loop containing nucleotide triphosphate hydrolases"/>
    <property type="match status" value="1"/>
</dbReference>
<dbReference type="HAMAP" id="MF_00321">
    <property type="entry name" value="GTPase_EngB"/>
    <property type="match status" value="1"/>
</dbReference>
<proteinExistence type="inferred from homology"/>
<evidence type="ECO:0000256" key="4">
    <source>
        <dbReference type="ARBA" id="ARBA00022723"/>
    </source>
</evidence>
<comment type="function">
    <text evidence="10">Necessary for normal cell division and for the maintenance of normal septation.</text>
</comment>
<evidence type="ECO:0000259" key="11">
    <source>
        <dbReference type="PROSITE" id="PS51706"/>
    </source>
</evidence>
<dbReference type="GO" id="GO:0000917">
    <property type="term" value="P:division septum assembly"/>
    <property type="evidence" value="ECO:0007669"/>
    <property type="project" value="UniProtKB-KW"/>
</dbReference>
<dbReference type="AlphaFoldDB" id="A0AAE4VM69"/>
<comment type="caution">
    <text evidence="12">The sequence shown here is derived from an EMBL/GenBank/DDBJ whole genome shotgun (WGS) entry which is preliminary data.</text>
</comment>
<comment type="cofactor">
    <cofactor evidence="1">
        <name>Mg(2+)</name>
        <dbReference type="ChEBI" id="CHEBI:18420"/>
    </cofactor>
</comment>
<dbReference type="Pfam" id="PF01926">
    <property type="entry name" value="MMR_HSR1"/>
    <property type="match status" value="1"/>
</dbReference>
<dbReference type="EMBL" id="JARGYU010000001">
    <property type="protein sequence ID" value="MDZ5761199.1"/>
    <property type="molecule type" value="Genomic_DNA"/>
</dbReference>
<keyword evidence="8 10" id="KW-0717">Septation</keyword>
<feature type="domain" description="EngB-type G" evidence="11">
    <location>
        <begin position="23"/>
        <end position="203"/>
    </location>
</feature>
<dbReference type="GO" id="GO:0005525">
    <property type="term" value="F:GTP binding"/>
    <property type="evidence" value="ECO:0007669"/>
    <property type="project" value="UniProtKB-UniRule"/>
</dbReference>
<dbReference type="RefSeq" id="WP_322498617.1">
    <property type="nucleotide sequence ID" value="NZ_JARGYU010000001.1"/>
</dbReference>
<evidence type="ECO:0000256" key="5">
    <source>
        <dbReference type="ARBA" id="ARBA00022741"/>
    </source>
</evidence>